<dbReference type="InterPro" id="IPR007921">
    <property type="entry name" value="CHAP_dom"/>
</dbReference>
<name>A0A1B7LG27_9FIRM</name>
<dbReference type="OrthoDB" id="1853760at2"/>
<keyword evidence="1" id="KW-0732">Signal</keyword>
<accession>A0A1B7LG27</accession>
<proteinExistence type="predicted"/>
<comment type="caution">
    <text evidence="3">The sequence shown here is derived from an EMBL/GenBank/DDBJ whole genome shotgun (WGS) entry which is preliminary data.</text>
</comment>
<dbReference type="SUPFAM" id="SSF54001">
    <property type="entry name" value="Cysteine proteinases"/>
    <property type="match status" value="1"/>
</dbReference>
<dbReference type="Pfam" id="PF05257">
    <property type="entry name" value="CHAP"/>
    <property type="match status" value="1"/>
</dbReference>
<dbReference type="Gene3D" id="3.90.1720.10">
    <property type="entry name" value="endopeptidase domain like (from Nostoc punctiforme)"/>
    <property type="match status" value="1"/>
</dbReference>
<dbReference type="STRING" id="1838280.A6M21_07505"/>
<gene>
    <name evidence="3" type="ORF">A6M21_07505</name>
</gene>
<sequence length="172" mass="19260">MRKIALFVVIALTLALPAPALANPYTLWDGGNCCWYAWEMAKQHWGVDLPWAGDARCWRTLDGAAAYTVTGQVYHVRAVNKPVAGSIMVFQPIALDALNGGKSFTNDHYGHVAWVYAVDNIQPKGWQVICVRESGIWPPKGWDVWHGCEYRDNYYYWPPGGMKGVGFLTLGR</sequence>
<evidence type="ECO:0000259" key="2">
    <source>
        <dbReference type="PROSITE" id="PS50911"/>
    </source>
</evidence>
<dbReference type="Proteomes" id="UP000078532">
    <property type="component" value="Unassembled WGS sequence"/>
</dbReference>
<feature type="signal peptide" evidence="1">
    <location>
        <begin position="1"/>
        <end position="22"/>
    </location>
</feature>
<reference evidence="3 4" key="1">
    <citation type="submission" date="2016-04" db="EMBL/GenBank/DDBJ databases">
        <authorList>
            <person name="Evans L.H."/>
            <person name="Alamgir A."/>
            <person name="Owens N."/>
            <person name="Weber N.D."/>
            <person name="Virtaneva K."/>
            <person name="Barbian K."/>
            <person name="Babar A."/>
            <person name="Rosenke K."/>
        </authorList>
    </citation>
    <scope>NUCLEOTIDE SEQUENCE [LARGE SCALE GENOMIC DNA]</scope>
    <source>
        <strain evidence="3 4">LMa1</strain>
    </source>
</reference>
<feature type="chain" id="PRO_5008596941" description="Peptidase C51 domain-containing protein" evidence="1">
    <location>
        <begin position="23"/>
        <end position="172"/>
    </location>
</feature>
<evidence type="ECO:0000313" key="4">
    <source>
        <dbReference type="Proteomes" id="UP000078532"/>
    </source>
</evidence>
<dbReference type="InterPro" id="IPR038765">
    <property type="entry name" value="Papain-like_cys_pep_sf"/>
</dbReference>
<keyword evidence="4" id="KW-1185">Reference proteome</keyword>
<evidence type="ECO:0000256" key="1">
    <source>
        <dbReference type="SAM" id="SignalP"/>
    </source>
</evidence>
<organism evidence="3 4">
    <name type="scientific">Desulfotomaculum copahuensis</name>
    <dbReference type="NCBI Taxonomy" id="1838280"/>
    <lineage>
        <taxon>Bacteria</taxon>
        <taxon>Bacillati</taxon>
        <taxon>Bacillota</taxon>
        <taxon>Clostridia</taxon>
        <taxon>Eubacteriales</taxon>
        <taxon>Desulfotomaculaceae</taxon>
        <taxon>Desulfotomaculum</taxon>
    </lineage>
</organism>
<dbReference type="PROSITE" id="PS50911">
    <property type="entry name" value="CHAP"/>
    <property type="match status" value="1"/>
</dbReference>
<protein>
    <recommendedName>
        <fullName evidence="2">Peptidase C51 domain-containing protein</fullName>
    </recommendedName>
</protein>
<evidence type="ECO:0000313" key="3">
    <source>
        <dbReference type="EMBL" id="OAT83674.1"/>
    </source>
</evidence>
<dbReference type="AlphaFoldDB" id="A0A1B7LG27"/>
<dbReference type="EMBL" id="LYVF01000099">
    <property type="protein sequence ID" value="OAT83674.1"/>
    <property type="molecule type" value="Genomic_DNA"/>
</dbReference>
<dbReference type="RefSeq" id="WP_066667313.1">
    <property type="nucleotide sequence ID" value="NZ_LYVF01000099.1"/>
</dbReference>
<feature type="domain" description="Peptidase C51" evidence="2">
    <location>
        <begin position="8"/>
        <end position="169"/>
    </location>
</feature>